<evidence type="ECO:0000256" key="4">
    <source>
        <dbReference type="ARBA" id="ARBA00022679"/>
    </source>
</evidence>
<dbReference type="InterPro" id="IPR015422">
    <property type="entry name" value="PyrdxlP-dep_Trfase_small"/>
</dbReference>
<dbReference type="GO" id="GO:0030170">
    <property type="term" value="F:pyridoxal phosphate binding"/>
    <property type="evidence" value="ECO:0007669"/>
    <property type="project" value="InterPro"/>
</dbReference>
<evidence type="ECO:0000256" key="1">
    <source>
        <dbReference type="ARBA" id="ARBA00001933"/>
    </source>
</evidence>
<keyword evidence="5" id="KW-0663">Pyridoxal phosphate</keyword>
<dbReference type="InterPro" id="IPR015421">
    <property type="entry name" value="PyrdxlP-dep_Trfase_major"/>
</dbReference>
<accession>A1WLY1</accession>
<proteinExistence type="inferred from homology"/>
<feature type="domain" description="Aminotransferase class I/classII large" evidence="8">
    <location>
        <begin position="37"/>
        <end position="397"/>
    </location>
</feature>
<dbReference type="PANTHER" id="PTHR46383:SF1">
    <property type="entry name" value="ASPARTATE AMINOTRANSFERASE"/>
    <property type="match status" value="1"/>
</dbReference>
<dbReference type="HOGENOM" id="CLU_017584_4_3_4"/>
<evidence type="ECO:0000259" key="8">
    <source>
        <dbReference type="Pfam" id="PF00155"/>
    </source>
</evidence>
<organism evidence="9 10">
    <name type="scientific">Verminephrobacter eiseniae (strain EF01-2)</name>
    <dbReference type="NCBI Taxonomy" id="391735"/>
    <lineage>
        <taxon>Bacteria</taxon>
        <taxon>Pseudomonadati</taxon>
        <taxon>Pseudomonadota</taxon>
        <taxon>Betaproteobacteria</taxon>
        <taxon>Burkholderiales</taxon>
        <taxon>Comamonadaceae</taxon>
        <taxon>Verminephrobacter</taxon>
    </lineage>
</organism>
<evidence type="ECO:0000313" key="9">
    <source>
        <dbReference type="EMBL" id="ABM58638.1"/>
    </source>
</evidence>
<keyword evidence="3 6" id="KW-0032">Aminotransferase</keyword>
<dbReference type="AlphaFoldDB" id="A1WLY1"/>
<dbReference type="STRING" id="391735.Veis_2902"/>
<protein>
    <recommendedName>
        <fullName evidence="6">Aminotransferase</fullName>
        <ecNumber evidence="6">2.6.1.-</ecNumber>
    </recommendedName>
</protein>
<dbReference type="EC" id="2.6.1.-" evidence="6"/>
<dbReference type="InterPro" id="IPR004838">
    <property type="entry name" value="NHTrfase_class1_PyrdxlP-BS"/>
</dbReference>
<dbReference type="GO" id="GO:0006520">
    <property type="term" value="P:amino acid metabolic process"/>
    <property type="evidence" value="ECO:0007669"/>
    <property type="project" value="InterPro"/>
</dbReference>
<dbReference type="FunFam" id="3.40.640.10:FF:000033">
    <property type="entry name" value="Aspartate aminotransferase"/>
    <property type="match status" value="1"/>
</dbReference>
<dbReference type="SUPFAM" id="SSF53383">
    <property type="entry name" value="PLP-dependent transferases"/>
    <property type="match status" value="1"/>
</dbReference>
<keyword evidence="4 6" id="KW-0808">Transferase</keyword>
<dbReference type="KEGG" id="vei:Veis_2902"/>
<dbReference type="GO" id="GO:0008483">
    <property type="term" value="F:transaminase activity"/>
    <property type="evidence" value="ECO:0007669"/>
    <property type="project" value="UniProtKB-KW"/>
</dbReference>
<dbReference type="Proteomes" id="UP000000374">
    <property type="component" value="Chromosome"/>
</dbReference>
<dbReference type="PROSITE" id="PS00105">
    <property type="entry name" value="AA_TRANSFER_CLASS_1"/>
    <property type="match status" value="1"/>
</dbReference>
<reference evidence="10" key="1">
    <citation type="submission" date="2006-12" db="EMBL/GenBank/DDBJ databases">
        <title>Complete sequence of chromosome 1 of Verminephrobacter eiseniae EF01-2.</title>
        <authorList>
            <person name="Copeland A."/>
            <person name="Lucas S."/>
            <person name="Lapidus A."/>
            <person name="Barry K."/>
            <person name="Detter J.C."/>
            <person name="Glavina del Rio T."/>
            <person name="Dalin E."/>
            <person name="Tice H."/>
            <person name="Pitluck S."/>
            <person name="Chertkov O."/>
            <person name="Brettin T."/>
            <person name="Bruce D."/>
            <person name="Han C."/>
            <person name="Tapia R."/>
            <person name="Gilna P."/>
            <person name="Schmutz J."/>
            <person name="Larimer F."/>
            <person name="Land M."/>
            <person name="Hauser L."/>
            <person name="Kyrpides N."/>
            <person name="Kim E."/>
            <person name="Stahl D."/>
            <person name="Richardson P."/>
        </authorList>
    </citation>
    <scope>NUCLEOTIDE SEQUENCE [LARGE SCALE GENOMIC DNA]</scope>
    <source>
        <strain evidence="10">EF01-2</strain>
    </source>
</reference>
<name>A1WLY1_VEREI</name>
<dbReference type="EMBL" id="CP000542">
    <property type="protein sequence ID" value="ABM58638.1"/>
    <property type="molecule type" value="Genomic_DNA"/>
</dbReference>
<evidence type="ECO:0000313" key="10">
    <source>
        <dbReference type="Proteomes" id="UP000000374"/>
    </source>
</evidence>
<evidence type="ECO:0000256" key="6">
    <source>
        <dbReference type="RuleBase" id="RU000481"/>
    </source>
</evidence>
<evidence type="ECO:0000256" key="5">
    <source>
        <dbReference type="ARBA" id="ARBA00022898"/>
    </source>
</evidence>
<dbReference type="PANTHER" id="PTHR46383">
    <property type="entry name" value="ASPARTATE AMINOTRANSFERASE"/>
    <property type="match status" value="1"/>
</dbReference>
<dbReference type="Pfam" id="PF00155">
    <property type="entry name" value="Aminotran_1_2"/>
    <property type="match status" value="1"/>
</dbReference>
<dbReference type="InterPro" id="IPR004839">
    <property type="entry name" value="Aminotransferase_I/II_large"/>
</dbReference>
<dbReference type="Gene3D" id="3.40.640.10">
    <property type="entry name" value="Type I PLP-dependent aspartate aminotransferase-like (Major domain)"/>
    <property type="match status" value="1"/>
</dbReference>
<keyword evidence="10" id="KW-1185">Reference proteome</keyword>
<evidence type="ECO:0000256" key="3">
    <source>
        <dbReference type="ARBA" id="ARBA00022576"/>
    </source>
</evidence>
<dbReference type="InterPro" id="IPR015424">
    <property type="entry name" value="PyrdxlP-dep_Trfase"/>
</dbReference>
<evidence type="ECO:0000256" key="2">
    <source>
        <dbReference type="ARBA" id="ARBA00007441"/>
    </source>
</evidence>
<gene>
    <name evidence="9" type="ordered locus">Veis_2902</name>
</gene>
<dbReference type="Gene3D" id="3.90.1150.10">
    <property type="entry name" value="Aspartate Aminotransferase, domain 1"/>
    <property type="match status" value="1"/>
</dbReference>
<dbReference type="InterPro" id="IPR050596">
    <property type="entry name" value="AspAT/PAT-like"/>
</dbReference>
<comment type="similarity">
    <text evidence="2 6">Belongs to the class-I pyridoxal-phosphate-dependent aminotransferase family.</text>
</comment>
<evidence type="ECO:0000256" key="7">
    <source>
        <dbReference type="SAM" id="MobiDB-lite"/>
    </source>
</evidence>
<feature type="region of interest" description="Disordered" evidence="7">
    <location>
        <begin position="1"/>
        <end position="25"/>
    </location>
</feature>
<sequence length="406" mass="43871">MPIPTMPDLPARLHRIRPSPSSMASQRARALRGQGRDVLALTAGEPDFDTPQHIQEAARRAMASGQTRYTDVGGTPELKEAIAGKFRAENGLHFSPDEIIVGAGAKQVIFNALMCTVRAGDEVIVPAPYWVSYPDIVWLAGGMPVHVDCPASLGFKLQPEALEQAITARTRWLILNSPNNPSGAAYLFAELQALAEVLKRHPQVWVMTDDVYEHILYGDMPFASIAQVAPELRERILTVNGVSKAYAMTGWRIGYGAAPAQLIEAMVKLQSHSTSGASSIGQAAAVAALTGRQDFIATNRAVFRQRRDMVVAALDAIDGIHCHLPDGAFYVFASCADLFGLRTPTGRVIRSSDDWIGHLLDSQDLAALQGSAYGVGTHFRLSCASSGEHLREGCRRIARARAQLGP</sequence>
<dbReference type="eggNOG" id="COG0436">
    <property type="taxonomic scope" value="Bacteria"/>
</dbReference>
<dbReference type="CDD" id="cd00609">
    <property type="entry name" value="AAT_like"/>
    <property type="match status" value="1"/>
</dbReference>
<comment type="cofactor">
    <cofactor evidence="1 6">
        <name>pyridoxal 5'-phosphate</name>
        <dbReference type="ChEBI" id="CHEBI:597326"/>
    </cofactor>
</comment>